<proteinExistence type="predicted"/>
<organism evidence="1">
    <name type="scientific">Iridovirus sp</name>
    <dbReference type="NCBI Taxonomy" id="135728"/>
    <lineage>
        <taxon>Viruses</taxon>
        <taxon>Varidnaviria</taxon>
        <taxon>Bamfordvirae</taxon>
        <taxon>Nucleocytoviricota</taxon>
        <taxon>Megaviricetes</taxon>
        <taxon>Pimascovirales</taxon>
        <taxon>Pimascovirales incertae sedis</taxon>
        <taxon>Iridoviridae</taxon>
        <taxon>Betairidovirinae</taxon>
        <taxon>Iridovirus</taxon>
    </lineage>
</organism>
<protein>
    <submittedName>
        <fullName evidence="1">Uncharacterized protein</fullName>
    </submittedName>
</protein>
<sequence length="47" mass="5757">MFSNEEKVLKLCLKVRVETCYRFFVITFPIHHSVYHVYYPESMQDNN</sequence>
<accession>A0AAU7YB09</accession>
<dbReference type="EMBL" id="PP847201">
    <property type="protein sequence ID" value="XBY85686.1"/>
    <property type="molecule type" value="Genomic_DNA"/>
</dbReference>
<name>A0AAU7YB09_9VIRU</name>
<evidence type="ECO:0000313" key="1">
    <source>
        <dbReference type="EMBL" id="XBY85686.1"/>
    </source>
</evidence>
<reference evidence="1" key="1">
    <citation type="submission" date="2024-05" db="EMBL/GenBank/DDBJ databases">
        <title>Complete genomes of an iridovirus, and two densoviruses identified in lab reared social spiders in California, USA.</title>
        <authorList>
            <person name="Millerwise S."/>
            <person name="Lund M.C."/>
            <person name="Schmidlin K."/>
            <person name="Kraberger S."/>
            <person name="Harrison J."/>
            <person name="Cease A."/>
            <person name="Pinter-Wollman N."/>
            <person name="Varsani A."/>
        </authorList>
    </citation>
    <scope>NUCLEOTIDE SEQUENCE</scope>
    <source>
        <strain evidence="1">SocP20</strain>
    </source>
</reference>